<dbReference type="AlphaFoldDB" id="X1RAM5"/>
<comment type="caution">
    <text evidence="1">The sequence shown here is derived from an EMBL/GenBank/DDBJ whole genome shotgun (WGS) entry which is preliminary data.</text>
</comment>
<sequence>MKISAVTDAISEDFETAIELSSSWGITNFEIRTVLLKRVPHVLDRELRDIIRVVKEYGINISAISPGAFKIPFVWEKVNNHLEVLLYESFKLAEKLEANMVLIFGFIKQKGEK</sequence>
<proteinExistence type="predicted"/>
<organism evidence="1">
    <name type="scientific">marine sediment metagenome</name>
    <dbReference type="NCBI Taxonomy" id="412755"/>
    <lineage>
        <taxon>unclassified sequences</taxon>
        <taxon>metagenomes</taxon>
        <taxon>ecological metagenomes</taxon>
    </lineage>
</organism>
<gene>
    <name evidence="1" type="ORF">S12H4_22683</name>
</gene>
<dbReference type="InterPro" id="IPR036237">
    <property type="entry name" value="Xyl_isomerase-like_sf"/>
</dbReference>
<dbReference type="Gene3D" id="3.20.20.150">
    <property type="entry name" value="Divalent-metal-dependent TIM barrel enzymes"/>
    <property type="match status" value="1"/>
</dbReference>
<dbReference type="EMBL" id="BARW01011881">
    <property type="protein sequence ID" value="GAI77812.1"/>
    <property type="molecule type" value="Genomic_DNA"/>
</dbReference>
<accession>X1RAM5</accession>
<name>X1RAM5_9ZZZZ</name>
<protein>
    <recommendedName>
        <fullName evidence="2">Xylose isomerase-like TIM barrel domain-containing protein</fullName>
    </recommendedName>
</protein>
<reference evidence="1" key="1">
    <citation type="journal article" date="2014" name="Front. Microbiol.">
        <title>High frequency of phylogenetically diverse reductive dehalogenase-homologous genes in deep subseafloor sedimentary metagenomes.</title>
        <authorList>
            <person name="Kawai M."/>
            <person name="Futagami T."/>
            <person name="Toyoda A."/>
            <person name="Takaki Y."/>
            <person name="Nishi S."/>
            <person name="Hori S."/>
            <person name="Arai W."/>
            <person name="Tsubouchi T."/>
            <person name="Morono Y."/>
            <person name="Uchiyama I."/>
            <person name="Ito T."/>
            <person name="Fujiyama A."/>
            <person name="Inagaki F."/>
            <person name="Takami H."/>
        </authorList>
    </citation>
    <scope>NUCLEOTIDE SEQUENCE</scope>
    <source>
        <strain evidence="1">Expedition CK06-06</strain>
    </source>
</reference>
<evidence type="ECO:0000313" key="1">
    <source>
        <dbReference type="EMBL" id="GAI77812.1"/>
    </source>
</evidence>
<evidence type="ECO:0008006" key="2">
    <source>
        <dbReference type="Google" id="ProtNLM"/>
    </source>
</evidence>
<dbReference type="SUPFAM" id="SSF51658">
    <property type="entry name" value="Xylose isomerase-like"/>
    <property type="match status" value="1"/>
</dbReference>